<dbReference type="Pfam" id="PF24883">
    <property type="entry name" value="NPHP3_N"/>
    <property type="match status" value="1"/>
</dbReference>
<dbReference type="EMBL" id="JBBBZM010000080">
    <property type="protein sequence ID" value="KAL0634969.1"/>
    <property type="molecule type" value="Genomic_DNA"/>
</dbReference>
<feature type="domain" description="Nephrocystin 3-like N-terminal" evidence="6">
    <location>
        <begin position="261"/>
        <end position="430"/>
    </location>
</feature>
<evidence type="ECO:0008006" key="9">
    <source>
        <dbReference type="Google" id="ProtNLM"/>
    </source>
</evidence>
<dbReference type="InterPro" id="IPR002110">
    <property type="entry name" value="Ankyrin_rpt"/>
</dbReference>
<dbReference type="Gene3D" id="3.40.50.300">
    <property type="entry name" value="P-loop containing nucleotide triphosphate hydrolases"/>
    <property type="match status" value="1"/>
</dbReference>
<evidence type="ECO:0000256" key="1">
    <source>
        <dbReference type="ARBA" id="ARBA00022737"/>
    </source>
</evidence>
<keyword evidence="3" id="KW-1133">Transmembrane helix</keyword>
<feature type="repeat" description="ANK" evidence="2">
    <location>
        <begin position="1043"/>
        <end position="1075"/>
    </location>
</feature>
<evidence type="ECO:0000259" key="4">
    <source>
        <dbReference type="Pfam" id="PF22939"/>
    </source>
</evidence>
<dbReference type="Proteomes" id="UP001447188">
    <property type="component" value="Unassembled WGS sequence"/>
</dbReference>
<feature type="repeat" description="ANK" evidence="2">
    <location>
        <begin position="1077"/>
        <end position="1103"/>
    </location>
</feature>
<keyword evidence="2" id="KW-0040">ANK repeat</keyword>
<dbReference type="SMART" id="SM00248">
    <property type="entry name" value="ANK"/>
    <property type="match status" value="9"/>
</dbReference>
<reference evidence="7 8" key="1">
    <citation type="submission" date="2024-02" db="EMBL/GenBank/DDBJ databases">
        <title>Discinaceae phylogenomics.</title>
        <authorList>
            <person name="Dirks A.C."/>
            <person name="James T.Y."/>
        </authorList>
    </citation>
    <scope>NUCLEOTIDE SEQUENCE [LARGE SCALE GENOMIC DNA]</scope>
    <source>
        <strain evidence="7 8">ACD0624</strain>
    </source>
</reference>
<evidence type="ECO:0000256" key="2">
    <source>
        <dbReference type="PROSITE-ProRule" id="PRU00023"/>
    </source>
</evidence>
<dbReference type="Pfam" id="PF22939">
    <property type="entry name" value="WHD_GPIID"/>
    <property type="match status" value="1"/>
</dbReference>
<dbReference type="PANTHER" id="PTHR10039">
    <property type="entry name" value="AMELOGENIN"/>
    <property type="match status" value="1"/>
</dbReference>
<keyword evidence="3" id="KW-0472">Membrane</keyword>
<feature type="repeat" description="ANK" evidence="2">
    <location>
        <begin position="932"/>
        <end position="964"/>
    </location>
</feature>
<dbReference type="Pfam" id="PF24809">
    <property type="entry name" value="DUF7708"/>
    <property type="match status" value="1"/>
</dbReference>
<keyword evidence="3" id="KW-0812">Transmembrane</keyword>
<dbReference type="Pfam" id="PF12796">
    <property type="entry name" value="Ank_2"/>
    <property type="match status" value="3"/>
</dbReference>
<evidence type="ECO:0000313" key="7">
    <source>
        <dbReference type="EMBL" id="KAL0634969.1"/>
    </source>
</evidence>
<feature type="repeat" description="ANK" evidence="2">
    <location>
        <begin position="897"/>
        <end position="929"/>
    </location>
</feature>
<dbReference type="PROSITE" id="PS50088">
    <property type="entry name" value="ANK_REPEAT"/>
    <property type="match status" value="6"/>
</dbReference>
<sequence length="1103" mass="123307">MEKFRQILTAEEFTKLTTTPDAQSFLDFTLEVDGIGKKRKLRRFASSFTPFLESVQRYSLAVEILISSNPKIAALVWGSLKFVIIVALNFSGFFEKLAQMFRAIGSVCPIFRGFQEIFSESSELRESLSDFYALVIEFCTESLQFLKKNSIQQFTGLLWSDPFDFQKFETQLREQQQTITLQQSLASEGAAHNSRLQMSLFRQRGEQHWSDEVLHWAGNEEREIQNARNEKKRVREALLDRVSDYNYRSSLSEACRKRYEGTGQWLFDCPEFQAWIQENESCGLWVHGIPGSGKTVLAAGVVEHLYSLPRETKTSTKMSISYFFCNFYDRKSREPRTIVSSLVRQILNIFDETREIGESLKAMFVTHHREPNVEELSVLLASVTRLPTTAYLIIDGLDECEDSDRREILSCLTVLIRQRGCRIKIIISSRWMDSKVLECFGQIPIHSPRNCSDIELYIREIIDNRIDDRSIVIRESSMAEEIKQELIRKSDGMFLWVTFQILEISREHTDEGIRAVLRSLPDGLNETYARILERIKRDRKPDVARRIFQWLAVARRPLSLDELAESTALEPGRFFWDERHRPTSSLRLLQDCGNLVTYCTEESIVQFAHSTVLEFLLSPPACTPTPALFFTKLEANLHIAKVCLAYLSFPDFETQLSTIPKETIPEASAMDMTVTEWIPSMVREHRGGRFMWNVARNCYMPRESPRATAAMALPRPRPSESAPSPFEALGRKYLLLDYVSRHWIYHCAKLRRDDESHWRIFADLIFQRVLPFTHLPWKQLGSDRAYYTELLTWAVENGHTSMFNLVIGTIKANDPPVKQYMNTRTVGTPTLLEIACRRGDEELVGIILNEGVDVNNVLNELNGGEALQIAAGGGHLAIVDRLLSFNADVNAKPAEREGRTALQAAAEGGHLAVVDRLLSSNADINAKPAEWDGRTALQAAAGGGHLAVVDRLLSSNAHVNAGPADGGLTALQAAAEGGHLAVVDRLLSSNADINAKPAEWDGRTALQAAAGGALQAAAGGGHLAVVDRLLSSNAHVNAGQVYGGLTALQAAAGGGHLAVVDRLLSSNAHVNAGPVYGGLTALQLAAERGHLAVVDLLRQAGGY</sequence>
<dbReference type="InterPro" id="IPR027417">
    <property type="entry name" value="P-loop_NTPase"/>
</dbReference>
<evidence type="ECO:0000256" key="3">
    <source>
        <dbReference type="SAM" id="Phobius"/>
    </source>
</evidence>
<dbReference type="InterPro" id="IPR054471">
    <property type="entry name" value="GPIID_WHD"/>
</dbReference>
<gene>
    <name evidence="7" type="ORF">Q9L58_006087</name>
</gene>
<comment type="caution">
    <text evidence="7">The sequence shown here is derived from an EMBL/GenBank/DDBJ whole genome shotgun (WGS) entry which is preliminary data.</text>
</comment>
<feature type="repeat" description="ANK" evidence="2">
    <location>
        <begin position="966"/>
        <end position="998"/>
    </location>
</feature>
<feature type="domain" description="DUF7708" evidence="5">
    <location>
        <begin position="49"/>
        <end position="187"/>
    </location>
</feature>
<accession>A0ABR3GGB4</accession>
<feature type="repeat" description="ANK" evidence="2">
    <location>
        <begin position="862"/>
        <end position="894"/>
    </location>
</feature>
<name>A0ABR3GGB4_9PEZI</name>
<protein>
    <recommendedName>
        <fullName evidence="9">NACHT domain-containing protein</fullName>
    </recommendedName>
</protein>
<dbReference type="PROSITE" id="PS50297">
    <property type="entry name" value="ANK_REP_REGION"/>
    <property type="match status" value="6"/>
</dbReference>
<keyword evidence="1" id="KW-0677">Repeat</keyword>
<feature type="domain" description="GPI inositol-deacylase winged helix" evidence="4">
    <location>
        <begin position="542"/>
        <end position="618"/>
    </location>
</feature>
<organism evidence="7 8">
    <name type="scientific">Discina gigas</name>
    <dbReference type="NCBI Taxonomy" id="1032678"/>
    <lineage>
        <taxon>Eukaryota</taxon>
        <taxon>Fungi</taxon>
        <taxon>Dikarya</taxon>
        <taxon>Ascomycota</taxon>
        <taxon>Pezizomycotina</taxon>
        <taxon>Pezizomycetes</taxon>
        <taxon>Pezizales</taxon>
        <taxon>Discinaceae</taxon>
        <taxon>Discina</taxon>
    </lineage>
</organism>
<dbReference type="SUPFAM" id="SSF52540">
    <property type="entry name" value="P-loop containing nucleoside triphosphate hydrolases"/>
    <property type="match status" value="1"/>
</dbReference>
<feature type="transmembrane region" description="Helical" evidence="3">
    <location>
        <begin position="72"/>
        <end position="94"/>
    </location>
</feature>
<evidence type="ECO:0000259" key="6">
    <source>
        <dbReference type="Pfam" id="PF24883"/>
    </source>
</evidence>
<dbReference type="InterPro" id="IPR056884">
    <property type="entry name" value="NPHP3-like_N"/>
</dbReference>
<dbReference type="InterPro" id="IPR056125">
    <property type="entry name" value="DUF7708"/>
</dbReference>
<evidence type="ECO:0000313" key="8">
    <source>
        <dbReference type="Proteomes" id="UP001447188"/>
    </source>
</evidence>
<dbReference type="SUPFAM" id="SSF48403">
    <property type="entry name" value="Ankyrin repeat"/>
    <property type="match status" value="1"/>
</dbReference>
<evidence type="ECO:0000259" key="5">
    <source>
        <dbReference type="Pfam" id="PF24809"/>
    </source>
</evidence>
<dbReference type="Gene3D" id="1.25.40.20">
    <property type="entry name" value="Ankyrin repeat-containing domain"/>
    <property type="match status" value="3"/>
</dbReference>
<dbReference type="InterPro" id="IPR036770">
    <property type="entry name" value="Ankyrin_rpt-contain_sf"/>
</dbReference>
<keyword evidence="8" id="KW-1185">Reference proteome</keyword>
<proteinExistence type="predicted"/>